<protein>
    <submittedName>
        <fullName evidence="1">Uncharacterized protein</fullName>
    </submittedName>
</protein>
<dbReference type="OrthoDB" id="8453778at2"/>
<dbReference type="Proteomes" id="UP000440304">
    <property type="component" value="Unassembled WGS sequence"/>
</dbReference>
<comment type="caution">
    <text evidence="1">The sequence shown here is derived from an EMBL/GenBank/DDBJ whole genome shotgun (WGS) entry which is preliminary data.</text>
</comment>
<name>A0A6N8TL34_SHIZO</name>
<proteinExistence type="predicted"/>
<sequence>FKASSSGAYPGKSVDLEALIVEAGIDPKVFVTTPRWCGSIRYTAGQLRELGLQVGFEPLEEEHPHPANPYHGEVWGDFNKEQQKQLRARAAWYVTMDGVFILEQMAKAE</sequence>
<dbReference type="RefSeq" id="WP_160787254.1">
    <property type="nucleotide sequence ID" value="NZ_WUML01000016.1"/>
</dbReference>
<organism evidence="1 2">
    <name type="scientific">Shinella zoogloeoides</name>
    <name type="common">Crabtreella saccharophila</name>
    <dbReference type="NCBI Taxonomy" id="352475"/>
    <lineage>
        <taxon>Bacteria</taxon>
        <taxon>Pseudomonadati</taxon>
        <taxon>Pseudomonadota</taxon>
        <taxon>Alphaproteobacteria</taxon>
        <taxon>Hyphomicrobiales</taxon>
        <taxon>Rhizobiaceae</taxon>
        <taxon>Shinella</taxon>
    </lineage>
</organism>
<gene>
    <name evidence="1" type="ORF">GR156_16630</name>
</gene>
<feature type="non-terminal residue" evidence="1">
    <location>
        <position position="1"/>
    </location>
</feature>
<reference evidence="1 2" key="1">
    <citation type="submission" date="2019-12" db="EMBL/GenBank/DDBJ databases">
        <title>Shinella granuli gen. nov., sp. nov., and proposal of the reclassification of Zoogloea ramigera ATCC 19623 as Shinella zoogloeoides sp. nov.</title>
        <authorList>
            <person name="Gao J."/>
        </authorList>
    </citation>
    <scope>NUCLEOTIDE SEQUENCE [LARGE SCALE GENOMIC DNA]</scope>
    <source>
        <strain evidence="1 2">DSM 287</strain>
    </source>
</reference>
<evidence type="ECO:0000313" key="1">
    <source>
        <dbReference type="EMBL" id="MXO01948.1"/>
    </source>
</evidence>
<dbReference type="EMBL" id="WUML01000016">
    <property type="protein sequence ID" value="MXO01948.1"/>
    <property type="molecule type" value="Genomic_DNA"/>
</dbReference>
<evidence type="ECO:0000313" key="2">
    <source>
        <dbReference type="Proteomes" id="UP000440304"/>
    </source>
</evidence>
<dbReference type="AlphaFoldDB" id="A0A6N8TL34"/>
<accession>A0A6N8TL34</accession>